<keyword evidence="3" id="KW-1185">Reference proteome</keyword>
<sequence>MSDRSADPTPLAGRKVLVTGAGGFIGSHVVERLVELGASVRAFVRYTSHGGAGWLDRSPVRGEIEVVRGDLADRDSVDAAVEGCDVALHLGALIAIPYSYQAPESYVRTNIVGTLNVLQAARRHGLSRVVHVSTSEVYGTAQVAPMTEAHPLVGQSPYSASKIGADKLAESFHLSFQTPVVTLRPFNTFGPRQSARAVIPALITQALAGRTVRLGDLRPTRDFVFVADTVEGFVRAATAPGVEGRTIHLGTGVETSIAELIDKVRAVTGSDFEVVEEAQRLRPSGSEVMRLIADAANARDQLGWSPSVPLEEGLRRTVAFIRENADLYRPEEYAV</sequence>
<protein>
    <submittedName>
        <fullName evidence="2">SDR family NAD(P)-dependent oxidoreductase</fullName>
    </submittedName>
</protein>
<evidence type="ECO:0000313" key="3">
    <source>
        <dbReference type="Proteomes" id="UP001589906"/>
    </source>
</evidence>
<name>A0ABV6QYI8_9CAUL</name>
<dbReference type="Pfam" id="PF16363">
    <property type="entry name" value="GDP_Man_Dehyd"/>
    <property type="match status" value="1"/>
</dbReference>
<proteinExistence type="predicted"/>
<dbReference type="InterPro" id="IPR036291">
    <property type="entry name" value="NAD(P)-bd_dom_sf"/>
</dbReference>
<accession>A0ABV6QYI8</accession>
<dbReference type="Proteomes" id="UP001589906">
    <property type="component" value="Unassembled WGS sequence"/>
</dbReference>
<gene>
    <name evidence="2" type="ORF">ACFFGE_00915</name>
</gene>
<dbReference type="CDD" id="cd05257">
    <property type="entry name" value="Arna_like_SDR_e"/>
    <property type="match status" value="1"/>
</dbReference>
<evidence type="ECO:0000259" key="1">
    <source>
        <dbReference type="Pfam" id="PF16363"/>
    </source>
</evidence>
<reference evidence="2 3" key="1">
    <citation type="submission" date="2024-09" db="EMBL/GenBank/DDBJ databases">
        <authorList>
            <person name="Sun Q."/>
            <person name="Mori K."/>
        </authorList>
    </citation>
    <scope>NUCLEOTIDE SEQUENCE [LARGE SCALE GENOMIC DNA]</scope>
    <source>
        <strain evidence="2 3">NCAIM B.02621</strain>
    </source>
</reference>
<dbReference type="Gene3D" id="3.40.50.720">
    <property type="entry name" value="NAD(P)-binding Rossmann-like Domain"/>
    <property type="match status" value="1"/>
</dbReference>
<organism evidence="2 3">
    <name type="scientific">Brevundimonas balnearis</name>
    <dbReference type="NCBI Taxonomy" id="1572858"/>
    <lineage>
        <taxon>Bacteria</taxon>
        <taxon>Pseudomonadati</taxon>
        <taxon>Pseudomonadota</taxon>
        <taxon>Alphaproteobacteria</taxon>
        <taxon>Caulobacterales</taxon>
        <taxon>Caulobacteraceae</taxon>
        <taxon>Brevundimonas</taxon>
    </lineage>
</organism>
<comment type="caution">
    <text evidence="2">The sequence shown here is derived from an EMBL/GenBank/DDBJ whole genome shotgun (WGS) entry which is preliminary data.</text>
</comment>
<feature type="domain" description="NAD(P)-binding" evidence="1">
    <location>
        <begin position="17"/>
        <end position="317"/>
    </location>
</feature>
<dbReference type="SUPFAM" id="SSF51735">
    <property type="entry name" value="NAD(P)-binding Rossmann-fold domains"/>
    <property type="match status" value="1"/>
</dbReference>
<dbReference type="RefSeq" id="WP_376833395.1">
    <property type="nucleotide sequence ID" value="NZ_JBHLSW010000002.1"/>
</dbReference>
<dbReference type="InterPro" id="IPR045869">
    <property type="entry name" value="Arna-like_SDR_e"/>
</dbReference>
<dbReference type="PANTHER" id="PTHR43000">
    <property type="entry name" value="DTDP-D-GLUCOSE 4,6-DEHYDRATASE-RELATED"/>
    <property type="match status" value="1"/>
</dbReference>
<evidence type="ECO:0000313" key="2">
    <source>
        <dbReference type="EMBL" id="MFC0632443.1"/>
    </source>
</evidence>
<dbReference type="InterPro" id="IPR016040">
    <property type="entry name" value="NAD(P)-bd_dom"/>
</dbReference>
<dbReference type="EMBL" id="JBHLSW010000002">
    <property type="protein sequence ID" value="MFC0632443.1"/>
    <property type="molecule type" value="Genomic_DNA"/>
</dbReference>